<dbReference type="Gene3D" id="3.30.2350.10">
    <property type="entry name" value="Pseudouridine synthase"/>
    <property type="match status" value="1"/>
</dbReference>
<organism evidence="7 8">
    <name type="scientific">Humitalea rosea</name>
    <dbReference type="NCBI Taxonomy" id="990373"/>
    <lineage>
        <taxon>Bacteria</taxon>
        <taxon>Pseudomonadati</taxon>
        <taxon>Pseudomonadota</taxon>
        <taxon>Alphaproteobacteria</taxon>
        <taxon>Acetobacterales</taxon>
        <taxon>Roseomonadaceae</taxon>
        <taxon>Humitalea</taxon>
    </lineage>
</organism>
<comment type="catalytic activity">
    <reaction evidence="5">
        <text>a uridine in RNA = a pseudouridine in RNA</text>
        <dbReference type="Rhea" id="RHEA:48348"/>
        <dbReference type="Rhea" id="RHEA-COMP:12068"/>
        <dbReference type="Rhea" id="RHEA-COMP:12069"/>
        <dbReference type="ChEBI" id="CHEBI:65314"/>
        <dbReference type="ChEBI" id="CHEBI:65315"/>
    </reaction>
</comment>
<dbReference type="GO" id="GO:0003723">
    <property type="term" value="F:RNA binding"/>
    <property type="evidence" value="ECO:0007669"/>
    <property type="project" value="UniProtKB-KW"/>
</dbReference>
<proteinExistence type="inferred from homology"/>
<dbReference type="PANTHER" id="PTHR21600">
    <property type="entry name" value="MITOCHONDRIAL RNA PSEUDOURIDINE SYNTHASE"/>
    <property type="match status" value="1"/>
</dbReference>
<dbReference type="AlphaFoldDB" id="A0A2W7KJS9"/>
<dbReference type="NCBIfam" id="TIGR00005">
    <property type="entry name" value="rluA_subfam"/>
    <property type="match status" value="1"/>
</dbReference>
<dbReference type="PROSITE" id="PS50889">
    <property type="entry name" value="S4"/>
    <property type="match status" value="1"/>
</dbReference>
<evidence type="ECO:0000256" key="3">
    <source>
        <dbReference type="PIRSR" id="PIRSR606225-1"/>
    </source>
</evidence>
<evidence type="ECO:0000313" key="8">
    <source>
        <dbReference type="Proteomes" id="UP000249688"/>
    </source>
</evidence>
<comment type="similarity">
    <text evidence="1 5">Belongs to the pseudouridine synthase RluA family.</text>
</comment>
<feature type="active site" evidence="3">
    <location>
        <position position="141"/>
    </location>
</feature>
<keyword evidence="4" id="KW-0694">RNA-binding</keyword>
<feature type="domain" description="RNA-binding S4" evidence="6">
    <location>
        <begin position="15"/>
        <end position="74"/>
    </location>
</feature>
<dbReference type="SUPFAM" id="SSF55174">
    <property type="entry name" value="Alpha-L RNA-binding motif"/>
    <property type="match status" value="1"/>
</dbReference>
<dbReference type="InterPro" id="IPR006145">
    <property type="entry name" value="PsdUridine_synth_RsuA/RluA"/>
</dbReference>
<keyword evidence="2 5" id="KW-0413">Isomerase</keyword>
<evidence type="ECO:0000256" key="4">
    <source>
        <dbReference type="PROSITE-ProRule" id="PRU00182"/>
    </source>
</evidence>
<dbReference type="CDD" id="cd00165">
    <property type="entry name" value="S4"/>
    <property type="match status" value="1"/>
</dbReference>
<dbReference type="EMBL" id="QKYU01000005">
    <property type="protein sequence ID" value="PZW48299.1"/>
    <property type="molecule type" value="Genomic_DNA"/>
</dbReference>
<dbReference type="GO" id="GO:0120159">
    <property type="term" value="F:rRNA pseudouridine synthase activity"/>
    <property type="evidence" value="ECO:0007669"/>
    <property type="project" value="UniProtKB-ARBA"/>
</dbReference>
<dbReference type="CDD" id="cd02869">
    <property type="entry name" value="PseudoU_synth_RluA_like"/>
    <property type="match status" value="1"/>
</dbReference>
<accession>A0A2W7KJS9</accession>
<dbReference type="Gene3D" id="3.10.290.10">
    <property type="entry name" value="RNA-binding S4 domain"/>
    <property type="match status" value="1"/>
</dbReference>
<dbReference type="InterPro" id="IPR006225">
    <property type="entry name" value="PsdUridine_synth_RluC/D"/>
</dbReference>
<keyword evidence="8" id="KW-1185">Reference proteome</keyword>
<dbReference type="EC" id="5.4.99.-" evidence="5"/>
<evidence type="ECO:0000256" key="5">
    <source>
        <dbReference type="RuleBase" id="RU362028"/>
    </source>
</evidence>
<dbReference type="Proteomes" id="UP000249688">
    <property type="component" value="Unassembled WGS sequence"/>
</dbReference>
<evidence type="ECO:0000259" key="6">
    <source>
        <dbReference type="SMART" id="SM00363"/>
    </source>
</evidence>
<dbReference type="OrthoDB" id="9807829at2"/>
<comment type="function">
    <text evidence="5">Responsible for synthesis of pseudouridine from uracil.</text>
</comment>
<dbReference type="InterPro" id="IPR050188">
    <property type="entry name" value="RluA_PseudoU_synthase"/>
</dbReference>
<comment type="caution">
    <text evidence="7">The sequence shown here is derived from an EMBL/GenBank/DDBJ whole genome shotgun (WGS) entry which is preliminary data.</text>
</comment>
<protein>
    <recommendedName>
        <fullName evidence="5">Pseudouridine synthase</fullName>
        <ecNumber evidence="5">5.4.99.-</ecNumber>
    </recommendedName>
</protein>
<dbReference type="PANTHER" id="PTHR21600:SF81">
    <property type="entry name" value="21S RRNA PSEUDOURIDINE(2819) SYNTHASE"/>
    <property type="match status" value="1"/>
</dbReference>
<evidence type="ECO:0000256" key="1">
    <source>
        <dbReference type="ARBA" id="ARBA00010876"/>
    </source>
</evidence>
<dbReference type="SUPFAM" id="SSF55120">
    <property type="entry name" value="Pseudouridine synthase"/>
    <property type="match status" value="1"/>
</dbReference>
<dbReference type="InterPro" id="IPR020103">
    <property type="entry name" value="PsdUridine_synth_cat_dom_sf"/>
</dbReference>
<dbReference type="Pfam" id="PF00849">
    <property type="entry name" value="PseudoU_synth_2"/>
    <property type="match status" value="1"/>
</dbReference>
<sequence>MSIANLTVASDDADTRLDRWFRRHFPQLTQGALQKMLRTGQIRVDGKRAEANDRLNPGMVVRVPPLPEGQAPKAAPRPVDERQTKDLQRLVLYRDEAVIAIDKPHGLAVQGGPGITKHLDGMLEALRFDAEERPRLVHRLDRDTSGVLLLARTAGAASKLAAAFRGRDAEKTYWAVVVGEPVPPEGRIEMALTKAPGTRGERMTAAEPGALDATRAVTDFRTLDVVRRRAAWLELKPLTGRTHQLRVHCLEALGAPILGDGKYGGSAAHMADVSGQLHLHARTIRLPHPLGGTLEVSAPLPPHMAETFAYFGFEAPRTPKSRRIP</sequence>
<dbReference type="GO" id="GO:0000455">
    <property type="term" value="P:enzyme-directed rRNA pseudouridine synthesis"/>
    <property type="evidence" value="ECO:0007669"/>
    <property type="project" value="TreeGrafter"/>
</dbReference>
<name>A0A2W7KJS9_9PROT</name>
<dbReference type="InterPro" id="IPR006224">
    <property type="entry name" value="PsdUridine_synth_RluA-like_CS"/>
</dbReference>
<dbReference type="InterPro" id="IPR036986">
    <property type="entry name" value="S4_RNA-bd_sf"/>
</dbReference>
<reference evidence="7 8" key="1">
    <citation type="submission" date="2018-06" db="EMBL/GenBank/DDBJ databases">
        <title>Genomic Encyclopedia of Archaeal and Bacterial Type Strains, Phase II (KMG-II): from individual species to whole genera.</title>
        <authorList>
            <person name="Goeker M."/>
        </authorList>
    </citation>
    <scope>NUCLEOTIDE SEQUENCE [LARGE SCALE GENOMIC DNA]</scope>
    <source>
        <strain evidence="7 8">DSM 24525</strain>
    </source>
</reference>
<dbReference type="SMART" id="SM00363">
    <property type="entry name" value="S4"/>
    <property type="match status" value="1"/>
</dbReference>
<dbReference type="Pfam" id="PF01479">
    <property type="entry name" value="S4"/>
    <property type="match status" value="1"/>
</dbReference>
<dbReference type="RefSeq" id="WP_111397183.1">
    <property type="nucleotide sequence ID" value="NZ_QKYU01000005.1"/>
</dbReference>
<evidence type="ECO:0000313" key="7">
    <source>
        <dbReference type="EMBL" id="PZW48299.1"/>
    </source>
</evidence>
<dbReference type="InterPro" id="IPR002942">
    <property type="entry name" value="S4_RNA-bd"/>
</dbReference>
<evidence type="ECO:0000256" key="2">
    <source>
        <dbReference type="ARBA" id="ARBA00023235"/>
    </source>
</evidence>
<gene>
    <name evidence="7" type="ORF">C8P66_10546</name>
</gene>
<dbReference type="PROSITE" id="PS01129">
    <property type="entry name" value="PSI_RLU"/>
    <property type="match status" value="1"/>
</dbReference>